<feature type="transmembrane region" description="Helical" evidence="5">
    <location>
        <begin position="93"/>
        <end position="115"/>
    </location>
</feature>
<evidence type="ECO:0000313" key="7">
    <source>
        <dbReference type="EMBL" id="AES63399.1"/>
    </source>
</evidence>
<evidence type="ECO:0000256" key="5">
    <source>
        <dbReference type="SAM" id="Phobius"/>
    </source>
</evidence>
<dbReference type="PANTHER" id="PTHR33248">
    <property type="entry name" value="ZINC ION-BINDING PROTEIN"/>
    <property type="match status" value="1"/>
</dbReference>
<dbReference type="EMBL" id="CM001218">
    <property type="protein sequence ID" value="AES63399.1"/>
    <property type="molecule type" value="Genomic_DNA"/>
</dbReference>
<sequence length="116" mass="13383">MSGNNSSSTVFGSSSMAKSRLVCYCGVESPLVTAWTDENPGRRFHGCGKYFQRRKCSFFRWFDPEVPERRKKLIRGLLKKNDAMKKKEKKLEFTIVVLGMLLFLSLFVIFIKLGMM</sequence>
<dbReference type="Pfam" id="PF06839">
    <property type="entry name" value="Zn_ribbon_GRF"/>
    <property type="match status" value="1"/>
</dbReference>
<organism evidence="7 9">
    <name type="scientific">Medicago truncatula</name>
    <name type="common">Barrel medic</name>
    <name type="synonym">Medicago tribuloides</name>
    <dbReference type="NCBI Taxonomy" id="3880"/>
    <lineage>
        <taxon>Eukaryota</taxon>
        <taxon>Viridiplantae</taxon>
        <taxon>Streptophyta</taxon>
        <taxon>Embryophyta</taxon>
        <taxon>Tracheophyta</taxon>
        <taxon>Spermatophyta</taxon>
        <taxon>Magnoliopsida</taxon>
        <taxon>eudicotyledons</taxon>
        <taxon>Gunneridae</taxon>
        <taxon>Pentapetalae</taxon>
        <taxon>rosids</taxon>
        <taxon>fabids</taxon>
        <taxon>Fabales</taxon>
        <taxon>Fabaceae</taxon>
        <taxon>Papilionoideae</taxon>
        <taxon>50 kb inversion clade</taxon>
        <taxon>NPAAA clade</taxon>
        <taxon>Hologalegina</taxon>
        <taxon>IRL clade</taxon>
        <taxon>Trifolieae</taxon>
        <taxon>Medicago</taxon>
    </lineage>
</organism>
<proteinExistence type="predicted"/>
<evidence type="ECO:0000256" key="4">
    <source>
        <dbReference type="PROSITE-ProRule" id="PRU01343"/>
    </source>
</evidence>
<reference evidence="7 9" key="2">
    <citation type="journal article" date="2014" name="BMC Genomics">
        <title>An improved genome release (version Mt4.0) for the model legume Medicago truncatula.</title>
        <authorList>
            <person name="Tang H."/>
            <person name="Krishnakumar V."/>
            <person name="Bidwell S."/>
            <person name="Rosen B."/>
            <person name="Chan A."/>
            <person name="Zhou S."/>
            <person name="Gentzbittel L."/>
            <person name="Childs K.L."/>
            <person name="Yandell M."/>
            <person name="Gundlach H."/>
            <person name="Mayer K.F."/>
            <person name="Schwartz D.C."/>
            <person name="Town C.D."/>
        </authorList>
    </citation>
    <scope>GENOME REANNOTATION</scope>
    <source>
        <strain evidence="8 9">cv. Jemalong A17</strain>
    </source>
</reference>
<keyword evidence="5" id="KW-0812">Transmembrane</keyword>
<reference evidence="8" key="3">
    <citation type="submission" date="2015-04" db="UniProtKB">
        <authorList>
            <consortium name="EnsemblPlants"/>
        </authorList>
    </citation>
    <scope>IDENTIFICATION</scope>
    <source>
        <strain evidence="8">cv. Jemalong A17</strain>
    </source>
</reference>
<name>G7ILB1_MEDTR</name>
<protein>
    <submittedName>
        <fullName evidence="7">GRF zinc finger protein</fullName>
    </submittedName>
</protein>
<reference evidence="7 9" key="1">
    <citation type="journal article" date="2011" name="Nature">
        <title>The Medicago genome provides insight into the evolution of rhizobial symbioses.</title>
        <authorList>
            <person name="Young N.D."/>
            <person name="Debelle F."/>
            <person name="Oldroyd G.E."/>
            <person name="Geurts R."/>
            <person name="Cannon S.B."/>
            <person name="Udvardi M.K."/>
            <person name="Benedito V.A."/>
            <person name="Mayer K.F."/>
            <person name="Gouzy J."/>
            <person name="Schoof H."/>
            <person name="Van de Peer Y."/>
            <person name="Proost S."/>
            <person name="Cook D.R."/>
            <person name="Meyers B.C."/>
            <person name="Spannagl M."/>
            <person name="Cheung F."/>
            <person name="De Mita S."/>
            <person name="Krishnakumar V."/>
            <person name="Gundlach H."/>
            <person name="Zhou S."/>
            <person name="Mudge J."/>
            <person name="Bharti A.K."/>
            <person name="Murray J.D."/>
            <person name="Naoumkina M.A."/>
            <person name="Rosen B."/>
            <person name="Silverstein K.A."/>
            <person name="Tang H."/>
            <person name="Rombauts S."/>
            <person name="Zhao P.X."/>
            <person name="Zhou P."/>
            <person name="Barbe V."/>
            <person name="Bardou P."/>
            <person name="Bechner M."/>
            <person name="Bellec A."/>
            <person name="Berger A."/>
            <person name="Berges H."/>
            <person name="Bidwell S."/>
            <person name="Bisseling T."/>
            <person name="Choisne N."/>
            <person name="Couloux A."/>
            <person name="Denny R."/>
            <person name="Deshpande S."/>
            <person name="Dai X."/>
            <person name="Doyle J.J."/>
            <person name="Dudez A.M."/>
            <person name="Farmer A.D."/>
            <person name="Fouteau S."/>
            <person name="Franken C."/>
            <person name="Gibelin C."/>
            <person name="Gish J."/>
            <person name="Goldstein S."/>
            <person name="Gonzalez A.J."/>
            <person name="Green P.J."/>
            <person name="Hallab A."/>
            <person name="Hartog M."/>
            <person name="Hua A."/>
            <person name="Humphray S.J."/>
            <person name="Jeong D.H."/>
            <person name="Jing Y."/>
            <person name="Jocker A."/>
            <person name="Kenton S.M."/>
            <person name="Kim D.J."/>
            <person name="Klee K."/>
            <person name="Lai H."/>
            <person name="Lang C."/>
            <person name="Lin S."/>
            <person name="Macmil S.L."/>
            <person name="Magdelenat G."/>
            <person name="Matthews L."/>
            <person name="McCorrison J."/>
            <person name="Monaghan E.L."/>
            <person name="Mun J.H."/>
            <person name="Najar F.Z."/>
            <person name="Nicholson C."/>
            <person name="Noirot C."/>
            <person name="O'Bleness M."/>
            <person name="Paule C.R."/>
            <person name="Poulain J."/>
            <person name="Prion F."/>
            <person name="Qin B."/>
            <person name="Qu C."/>
            <person name="Retzel E.F."/>
            <person name="Riddle C."/>
            <person name="Sallet E."/>
            <person name="Samain S."/>
            <person name="Samson N."/>
            <person name="Sanders I."/>
            <person name="Saurat O."/>
            <person name="Scarpelli C."/>
            <person name="Schiex T."/>
            <person name="Segurens B."/>
            <person name="Severin A.J."/>
            <person name="Sherrier D.J."/>
            <person name="Shi R."/>
            <person name="Sims S."/>
            <person name="Singer S.R."/>
            <person name="Sinharoy S."/>
            <person name="Sterck L."/>
            <person name="Viollet A."/>
            <person name="Wang B.B."/>
            <person name="Wang K."/>
            <person name="Wang M."/>
            <person name="Wang X."/>
            <person name="Warfsmann J."/>
            <person name="Weissenbach J."/>
            <person name="White D.D."/>
            <person name="White J.D."/>
            <person name="Wiley G.B."/>
            <person name="Wincker P."/>
            <person name="Xing Y."/>
            <person name="Yang L."/>
            <person name="Yao Z."/>
            <person name="Ying F."/>
            <person name="Zhai J."/>
            <person name="Zhou L."/>
            <person name="Zuber A."/>
            <person name="Denarie J."/>
            <person name="Dixon R.A."/>
            <person name="May G.D."/>
            <person name="Schwartz D.C."/>
            <person name="Rogers J."/>
            <person name="Quetier F."/>
            <person name="Town C.D."/>
            <person name="Roe B.A."/>
        </authorList>
    </citation>
    <scope>NUCLEOTIDE SEQUENCE [LARGE SCALE GENOMIC DNA]</scope>
    <source>
        <strain evidence="7">A17</strain>
        <strain evidence="8 9">cv. Jemalong A17</strain>
    </source>
</reference>
<dbReference type="PaxDb" id="3880-AES63399"/>
<evidence type="ECO:0000313" key="9">
    <source>
        <dbReference type="Proteomes" id="UP000002051"/>
    </source>
</evidence>
<keyword evidence="3" id="KW-0862">Zinc</keyword>
<dbReference type="GO" id="GO:0008270">
    <property type="term" value="F:zinc ion binding"/>
    <property type="evidence" value="ECO:0007669"/>
    <property type="project" value="UniProtKB-KW"/>
</dbReference>
<evidence type="ECO:0000256" key="1">
    <source>
        <dbReference type="ARBA" id="ARBA00022723"/>
    </source>
</evidence>
<dbReference type="PROSITE" id="PS51999">
    <property type="entry name" value="ZF_GRF"/>
    <property type="match status" value="1"/>
</dbReference>
<keyword evidence="9" id="KW-1185">Reference proteome</keyword>
<dbReference type="HOGENOM" id="CLU_162937_0_0_1"/>
<evidence type="ECO:0000313" key="8">
    <source>
        <dbReference type="EnsemblPlants" id="AES63399"/>
    </source>
</evidence>
<dbReference type="EnsemblPlants" id="AES63399">
    <property type="protein sequence ID" value="AES63399"/>
    <property type="gene ID" value="MTR_2g008290"/>
</dbReference>
<evidence type="ECO:0000256" key="2">
    <source>
        <dbReference type="ARBA" id="ARBA00022771"/>
    </source>
</evidence>
<dbReference type="eggNOG" id="ENOG502SW2A">
    <property type="taxonomic scope" value="Eukaryota"/>
</dbReference>
<accession>G7ILB1</accession>
<dbReference type="InterPro" id="IPR010666">
    <property type="entry name" value="Znf_GRF"/>
</dbReference>
<evidence type="ECO:0000256" key="3">
    <source>
        <dbReference type="ARBA" id="ARBA00022833"/>
    </source>
</evidence>
<dbReference type="OMA" id="ICERGKV"/>
<feature type="domain" description="GRF-type" evidence="6">
    <location>
        <begin position="23"/>
        <end position="65"/>
    </location>
</feature>
<keyword evidence="5" id="KW-1133">Transmembrane helix</keyword>
<keyword evidence="5" id="KW-0472">Membrane</keyword>
<gene>
    <name evidence="7" type="ordered locus">MTR_2g008290</name>
</gene>
<dbReference type="AlphaFoldDB" id="G7ILB1"/>
<keyword evidence="2 4" id="KW-0863">Zinc-finger</keyword>
<keyword evidence="1" id="KW-0479">Metal-binding</keyword>
<evidence type="ECO:0000259" key="6">
    <source>
        <dbReference type="PROSITE" id="PS51999"/>
    </source>
</evidence>
<dbReference type="Proteomes" id="UP000002051">
    <property type="component" value="Chromosome 2"/>
</dbReference>